<gene>
    <name evidence="2" type="ORF">AAF712_008946</name>
</gene>
<comment type="caution">
    <text evidence="2">The sequence shown here is derived from an EMBL/GenBank/DDBJ whole genome shotgun (WGS) entry which is preliminary data.</text>
</comment>
<dbReference type="Proteomes" id="UP001437256">
    <property type="component" value="Unassembled WGS sequence"/>
</dbReference>
<evidence type="ECO:0000313" key="2">
    <source>
        <dbReference type="EMBL" id="KAL0064086.1"/>
    </source>
</evidence>
<accession>A0ABR2ZQX8</accession>
<evidence type="ECO:0000256" key="1">
    <source>
        <dbReference type="SAM" id="MobiDB-lite"/>
    </source>
</evidence>
<name>A0ABR2ZQX8_9AGAR</name>
<dbReference type="EMBL" id="JBBXMP010000067">
    <property type="protein sequence ID" value="KAL0064086.1"/>
    <property type="molecule type" value="Genomic_DNA"/>
</dbReference>
<proteinExistence type="predicted"/>
<sequence>MVVLDELCAEVLEVIGTLLHQSSRNSIFSLIRVNTRLYDVFLPFIYRQCTFDFTKNPGYKARKGLQTPLNLTQSRLQSFLENITGHIIFDSVRKVIVKATGFRSDDDNHISTLIEGSEWASMTAFVSRMSHLEEIIFDCTQPVPITLLAVLHERHPTSQLHVRNWTRRAPDVKVGDPHEEALARSICLRSIEACFTTGGDDAMDLNVPALKRIITLAPNIESATLRTLSEGGCVMYGQSIEEVEEESREAAKFDVEDAPPKVMRKLEWYYTSAYSIPHLERTVDLSQLEALDAREMDHTGCLHALQHSTFRGLRHLSFTLPGSNTEEWSLSGERSPTVTAFIVSLSPLLSLSIINYADYVDVAAVLLHHGATLRSNHDKLTILGTGAPNLEFLAIDINRTADQANEAAIYAGVSAFPNLTRVALHCDLGLRHATKYHSEVDRNFVEQVWWSLDGEKHRRQLEELTLFIGEQDRDIGFGYPADWVFYENDARQKLRVTRNERDDKTDEICVTGSNLKGGQDVHEIDELKELQEAMAGWNEDNSSTADSEEYDSDRDMGF</sequence>
<keyword evidence="3" id="KW-1185">Reference proteome</keyword>
<evidence type="ECO:0000313" key="3">
    <source>
        <dbReference type="Proteomes" id="UP001437256"/>
    </source>
</evidence>
<evidence type="ECO:0008006" key="4">
    <source>
        <dbReference type="Google" id="ProtNLM"/>
    </source>
</evidence>
<feature type="region of interest" description="Disordered" evidence="1">
    <location>
        <begin position="533"/>
        <end position="558"/>
    </location>
</feature>
<organism evidence="2 3">
    <name type="scientific">Marasmius tenuissimus</name>
    <dbReference type="NCBI Taxonomy" id="585030"/>
    <lineage>
        <taxon>Eukaryota</taxon>
        <taxon>Fungi</taxon>
        <taxon>Dikarya</taxon>
        <taxon>Basidiomycota</taxon>
        <taxon>Agaricomycotina</taxon>
        <taxon>Agaricomycetes</taxon>
        <taxon>Agaricomycetidae</taxon>
        <taxon>Agaricales</taxon>
        <taxon>Marasmiineae</taxon>
        <taxon>Marasmiaceae</taxon>
        <taxon>Marasmius</taxon>
    </lineage>
</organism>
<protein>
    <recommendedName>
        <fullName evidence="4">F-box domain-containing protein</fullName>
    </recommendedName>
</protein>
<reference evidence="2 3" key="1">
    <citation type="submission" date="2024-05" db="EMBL/GenBank/DDBJ databases">
        <title>A draft genome resource for the thread blight pathogen Marasmius tenuissimus strain MS-2.</title>
        <authorList>
            <person name="Yulfo-Soto G.E."/>
            <person name="Baruah I.K."/>
            <person name="Amoako-Attah I."/>
            <person name="Bukari Y."/>
            <person name="Meinhardt L.W."/>
            <person name="Bailey B.A."/>
            <person name="Cohen S.P."/>
        </authorList>
    </citation>
    <scope>NUCLEOTIDE SEQUENCE [LARGE SCALE GENOMIC DNA]</scope>
    <source>
        <strain evidence="2 3">MS-2</strain>
    </source>
</reference>